<organism evidence="2">
    <name type="scientific">uncultured Chloroflexota bacterium</name>
    <dbReference type="NCBI Taxonomy" id="166587"/>
    <lineage>
        <taxon>Bacteria</taxon>
        <taxon>Bacillati</taxon>
        <taxon>Chloroflexota</taxon>
        <taxon>environmental samples</taxon>
    </lineage>
</organism>
<dbReference type="AlphaFoldDB" id="H5SPD0"/>
<feature type="transmembrane region" description="Helical" evidence="1">
    <location>
        <begin position="93"/>
        <end position="114"/>
    </location>
</feature>
<name>H5SPD0_9CHLR</name>
<evidence type="ECO:0000256" key="1">
    <source>
        <dbReference type="SAM" id="Phobius"/>
    </source>
</evidence>
<keyword evidence="1" id="KW-1133">Transmembrane helix</keyword>
<sequence>MILLTITSLPYLYGAWLSSPERSFSGFVIGLEDGNSYLAKMNLGRSGYWLFRLVYTPEPHQGALFFLYYLLLGKVAGLTGLSNVLVLHLSRLFTIPFGLLAFYYFAAYFTPPVFPVSDNQPVRQRQLASLIFGFTGGLGWLWLIMGGSAQLGQMPVDLWVPDASFFLSALTYPHLPLAQGLLLILVVSGLEFVENGRLRPGLAAAACGLAVSLIHPHTLPVIGLIFGLYILRENYPQPSSLIRKMARLLLITAPSTPYLVYVLVVFTRNPAFVAWRVQSLTFSPAPVHYLLGFGLTLALAIPGLKLTWTLTTPQNRFLQVWLLSVPFLVYLPLALQRRFLDGYQAPLAILAATGLLWLLEKFARPGWNKAGLGLSLVVMSLTNLLLVVGALVTVARQPYPVFIPTDQVKAGRWLAQQSPQAVVLAWYTTGNYLPTVADVRSFVGHGPETINSAAKQQQVNTFFNPTTNDAWRLELLRRFKVRYLFYGPAEQALGEFNPESVPYLVKRYENDSVQIFEVDLK</sequence>
<feature type="transmembrane region" description="Helical" evidence="1">
    <location>
        <begin position="287"/>
        <end position="306"/>
    </location>
</feature>
<gene>
    <name evidence="2" type="ORF">HGMM_F53H06C14</name>
</gene>
<feature type="transmembrane region" description="Helical" evidence="1">
    <location>
        <begin position="318"/>
        <end position="336"/>
    </location>
</feature>
<reference evidence="2" key="1">
    <citation type="journal article" date="2005" name="Environ. Microbiol.">
        <title>Genetic and functional properties of uncultivated thermophilic crenarchaeotes from a subsurface gold mine as revealed by analysis of genome fragments.</title>
        <authorList>
            <person name="Nunoura T."/>
            <person name="Hirayama H."/>
            <person name="Takami H."/>
            <person name="Oida H."/>
            <person name="Nishi S."/>
            <person name="Shimamura S."/>
            <person name="Suzuki Y."/>
            <person name="Inagaki F."/>
            <person name="Takai K."/>
            <person name="Nealson K.H."/>
            <person name="Horikoshi K."/>
        </authorList>
    </citation>
    <scope>NUCLEOTIDE SEQUENCE</scope>
</reference>
<proteinExistence type="predicted"/>
<accession>H5SPD0</accession>
<feature type="transmembrane region" description="Helical" evidence="1">
    <location>
        <begin position="371"/>
        <end position="395"/>
    </location>
</feature>
<feature type="transmembrane region" description="Helical" evidence="1">
    <location>
        <begin position="165"/>
        <end position="190"/>
    </location>
</feature>
<dbReference type="EMBL" id="AP011791">
    <property type="protein sequence ID" value="BAL58016.1"/>
    <property type="molecule type" value="Genomic_DNA"/>
</dbReference>
<feature type="transmembrane region" description="Helical" evidence="1">
    <location>
        <begin position="126"/>
        <end position="144"/>
    </location>
</feature>
<evidence type="ECO:0000313" key="2">
    <source>
        <dbReference type="EMBL" id="BAL58016.1"/>
    </source>
</evidence>
<protein>
    <submittedName>
        <fullName evidence="2">Hypothetical conserved protein</fullName>
    </submittedName>
</protein>
<keyword evidence="1" id="KW-0472">Membrane</keyword>
<feature type="transmembrane region" description="Helical" evidence="1">
    <location>
        <begin position="66"/>
        <end position="86"/>
    </location>
</feature>
<keyword evidence="1" id="KW-0812">Transmembrane</keyword>
<reference evidence="2" key="2">
    <citation type="journal article" date="2012" name="PLoS ONE">
        <title>A Deeply Branching Thermophilic Bacterium with an Ancient Acetyl-CoA Pathway Dominates a Subsurface Ecosystem.</title>
        <authorList>
            <person name="Takami H."/>
            <person name="Noguchi H."/>
            <person name="Takaki Y."/>
            <person name="Uchiyama I."/>
            <person name="Toyoda A."/>
            <person name="Nishi S."/>
            <person name="Chee G.-J."/>
            <person name="Arai W."/>
            <person name="Nunoura T."/>
            <person name="Itoh T."/>
            <person name="Hattori M."/>
            <person name="Takai K."/>
        </authorList>
    </citation>
    <scope>NUCLEOTIDE SEQUENCE</scope>
</reference>
<feature type="transmembrane region" description="Helical" evidence="1">
    <location>
        <begin position="248"/>
        <end position="267"/>
    </location>
</feature>
<feature type="transmembrane region" description="Helical" evidence="1">
    <location>
        <begin position="202"/>
        <end position="228"/>
    </location>
</feature>
<feature type="transmembrane region" description="Helical" evidence="1">
    <location>
        <begin position="342"/>
        <end position="359"/>
    </location>
</feature>